<reference evidence="2" key="2">
    <citation type="submission" date="2020-11" db="EMBL/GenBank/DDBJ databases">
        <authorList>
            <person name="McCartney M.A."/>
            <person name="Auch B."/>
            <person name="Kono T."/>
            <person name="Mallez S."/>
            <person name="Becker A."/>
            <person name="Gohl D.M."/>
            <person name="Silverstein K.A.T."/>
            <person name="Koren S."/>
            <person name="Bechman K.B."/>
            <person name="Herman A."/>
            <person name="Abrahante J.E."/>
            <person name="Garbe J."/>
        </authorList>
    </citation>
    <scope>NUCLEOTIDE SEQUENCE</scope>
    <source>
        <strain evidence="2">Duluth1</strain>
        <tissue evidence="2">Whole animal</tissue>
    </source>
</reference>
<evidence type="ECO:0000313" key="2">
    <source>
        <dbReference type="EMBL" id="KAH3779999.1"/>
    </source>
</evidence>
<accession>A0A9D4EIR0</accession>
<evidence type="ECO:0000313" key="3">
    <source>
        <dbReference type="Proteomes" id="UP000828390"/>
    </source>
</evidence>
<dbReference type="AlphaFoldDB" id="A0A9D4EIR0"/>
<reference evidence="2" key="1">
    <citation type="journal article" date="2019" name="bioRxiv">
        <title>The Genome of the Zebra Mussel, Dreissena polymorpha: A Resource for Invasive Species Research.</title>
        <authorList>
            <person name="McCartney M.A."/>
            <person name="Auch B."/>
            <person name="Kono T."/>
            <person name="Mallez S."/>
            <person name="Zhang Y."/>
            <person name="Obille A."/>
            <person name="Becker A."/>
            <person name="Abrahante J.E."/>
            <person name="Garbe J."/>
            <person name="Badalamenti J.P."/>
            <person name="Herman A."/>
            <person name="Mangelson H."/>
            <person name="Liachko I."/>
            <person name="Sullivan S."/>
            <person name="Sone E.D."/>
            <person name="Koren S."/>
            <person name="Silverstein K.A.T."/>
            <person name="Beckman K.B."/>
            <person name="Gohl D.M."/>
        </authorList>
    </citation>
    <scope>NUCLEOTIDE SEQUENCE</scope>
    <source>
        <strain evidence="2">Duluth1</strain>
        <tissue evidence="2">Whole animal</tissue>
    </source>
</reference>
<evidence type="ECO:0000256" key="1">
    <source>
        <dbReference type="SAM" id="SignalP"/>
    </source>
</evidence>
<feature type="signal peptide" evidence="1">
    <location>
        <begin position="1"/>
        <end position="19"/>
    </location>
</feature>
<dbReference type="CDD" id="cd22278">
    <property type="entry name" value="DPBB_GH45_endoglucanase"/>
    <property type="match status" value="2"/>
</dbReference>
<keyword evidence="1" id="KW-0732">Signal</keyword>
<dbReference type="EMBL" id="JAIWYP010000008">
    <property type="protein sequence ID" value="KAH3779999.1"/>
    <property type="molecule type" value="Genomic_DNA"/>
</dbReference>
<dbReference type="Gene3D" id="2.40.40.10">
    <property type="entry name" value="RlpA-like domain"/>
    <property type="match status" value="2"/>
</dbReference>
<gene>
    <name evidence="2" type="ORF">DPMN_157808</name>
</gene>
<dbReference type="Pfam" id="PF22514">
    <property type="entry name" value="EXPB1_D1"/>
    <property type="match status" value="2"/>
</dbReference>
<protein>
    <recommendedName>
        <fullName evidence="4">Cellulase</fullName>
    </recommendedName>
</protein>
<dbReference type="SUPFAM" id="SSF50685">
    <property type="entry name" value="Barwin-like endoglucanases"/>
    <property type="match status" value="2"/>
</dbReference>
<evidence type="ECO:0008006" key="4">
    <source>
        <dbReference type="Google" id="ProtNLM"/>
    </source>
</evidence>
<sequence>MKMYVTVLLMSMGALLTEANQKCTGNPLMYNGKLCASTTKYADGNKGACGCGPADNNDQFEWNHSGFVAAANQALFDAGEASWCGESCGKCVKLTTTGGFVDGQGQATADGQSRIFMITNLCPNEAPNLSWCSQQGSVGVNQYGYGAHFDLENGANQISGMGWDNPEVTWEWTDCDGGHLEYSSTPNDDMYKTCQCGQTENEEITNTNGNGDATLAPTNQKCTGNPRMYNGKPCASTTKYADGSKGACGCGPSENNDQFEWNHSGFVAAANQALFDAGGVTWCGGWCGKCVKLTTTGGFVDGQGQATGEGQSKVFMITNLCSNTYPTPSWCSQHASNGGVNQNGYGAHFNLQDGANQISGMGWDNPEVTWELIDCDAGHLDDWRTPNNGMYMTCQCG</sequence>
<dbReference type="InterPro" id="IPR036908">
    <property type="entry name" value="RlpA-like_sf"/>
</dbReference>
<name>A0A9D4EIR0_DREPO</name>
<keyword evidence="3" id="KW-1185">Reference proteome</keyword>
<organism evidence="2 3">
    <name type="scientific">Dreissena polymorpha</name>
    <name type="common">Zebra mussel</name>
    <name type="synonym">Mytilus polymorpha</name>
    <dbReference type="NCBI Taxonomy" id="45954"/>
    <lineage>
        <taxon>Eukaryota</taxon>
        <taxon>Metazoa</taxon>
        <taxon>Spiralia</taxon>
        <taxon>Lophotrochozoa</taxon>
        <taxon>Mollusca</taxon>
        <taxon>Bivalvia</taxon>
        <taxon>Autobranchia</taxon>
        <taxon>Heteroconchia</taxon>
        <taxon>Euheterodonta</taxon>
        <taxon>Imparidentia</taxon>
        <taxon>Neoheterodontei</taxon>
        <taxon>Myida</taxon>
        <taxon>Dreissenoidea</taxon>
        <taxon>Dreissenidae</taxon>
        <taxon>Dreissena</taxon>
    </lineage>
</organism>
<comment type="caution">
    <text evidence="2">The sequence shown here is derived from an EMBL/GenBank/DDBJ whole genome shotgun (WGS) entry which is preliminary data.</text>
</comment>
<dbReference type="Proteomes" id="UP000828390">
    <property type="component" value="Unassembled WGS sequence"/>
</dbReference>
<feature type="chain" id="PRO_5039461061" description="Cellulase" evidence="1">
    <location>
        <begin position="20"/>
        <end position="397"/>
    </location>
</feature>
<proteinExistence type="predicted"/>